<sequence length="255" mass="27518">MCRVLGLMEALSPRKDESYGGTEEIPGRASGAGNPAGGRFARDLATKVGAVRRVGEQLGIHPETLRTWVAQAEVDEGNRPGVTSAEAQRIAEVERESKKLRRAHEMLRTALPSHRPAAPKADHTRRPSPNAAAPTPPGPAPPRCHLTNQHHISAEARAAPCGTAKAAAPLDSTLFKPRSTSLARLDALLETLGSDRHAAFGDHLGIDRHEPGSRASGQHQAERSLANAFFHWLVARTLWVLSNRQRPSASNVYHD</sequence>
<keyword evidence="3" id="KW-1185">Reference proteome</keyword>
<gene>
    <name evidence="2" type="ORF">EV652_12182</name>
</gene>
<dbReference type="GO" id="GO:0004803">
    <property type="term" value="F:transposase activity"/>
    <property type="evidence" value="ECO:0007669"/>
    <property type="project" value="InterPro"/>
</dbReference>
<protein>
    <submittedName>
        <fullName evidence="2">Transposase</fullName>
    </submittedName>
</protein>
<name>A0A4R2GX00_9ACTN</name>
<feature type="region of interest" description="Disordered" evidence="1">
    <location>
        <begin position="107"/>
        <end position="146"/>
    </location>
</feature>
<dbReference type="InterPro" id="IPR002514">
    <property type="entry name" value="Transposase_8"/>
</dbReference>
<dbReference type="InterPro" id="IPR036388">
    <property type="entry name" value="WH-like_DNA-bd_sf"/>
</dbReference>
<dbReference type="SUPFAM" id="SSF46689">
    <property type="entry name" value="Homeodomain-like"/>
    <property type="match status" value="1"/>
</dbReference>
<reference evidence="2 3" key="1">
    <citation type="journal article" date="2015" name="Stand. Genomic Sci.">
        <title>Genomic Encyclopedia of Bacterial and Archaeal Type Strains, Phase III: the genomes of soil and plant-associated and newly described type strains.</title>
        <authorList>
            <person name="Whitman W.B."/>
            <person name="Woyke T."/>
            <person name="Klenk H.P."/>
            <person name="Zhou Y."/>
            <person name="Lilburn T.G."/>
            <person name="Beck B.J."/>
            <person name="De Vos P."/>
            <person name="Vandamme P."/>
            <person name="Eisen J.A."/>
            <person name="Garrity G."/>
            <person name="Hugenholtz P."/>
            <person name="Kyrpides N.C."/>
        </authorList>
    </citation>
    <scope>NUCLEOTIDE SEQUENCE [LARGE SCALE GENOMIC DNA]</scope>
    <source>
        <strain evidence="2 3">VKM Ac-2572</strain>
    </source>
</reference>
<dbReference type="Pfam" id="PF01527">
    <property type="entry name" value="HTH_Tnp_1"/>
    <property type="match status" value="1"/>
</dbReference>
<dbReference type="GO" id="GO:0003677">
    <property type="term" value="F:DNA binding"/>
    <property type="evidence" value="ECO:0007669"/>
    <property type="project" value="InterPro"/>
</dbReference>
<evidence type="ECO:0000313" key="3">
    <source>
        <dbReference type="Proteomes" id="UP000294508"/>
    </source>
</evidence>
<dbReference type="Gene3D" id="1.10.10.10">
    <property type="entry name" value="Winged helix-like DNA-binding domain superfamily/Winged helix DNA-binding domain"/>
    <property type="match status" value="1"/>
</dbReference>
<dbReference type="EMBL" id="SLWN01000021">
    <property type="protein sequence ID" value="TCO15709.1"/>
    <property type="molecule type" value="Genomic_DNA"/>
</dbReference>
<organism evidence="2 3">
    <name type="scientific">Kribbella steppae</name>
    <dbReference type="NCBI Taxonomy" id="2512223"/>
    <lineage>
        <taxon>Bacteria</taxon>
        <taxon>Bacillati</taxon>
        <taxon>Actinomycetota</taxon>
        <taxon>Actinomycetes</taxon>
        <taxon>Propionibacteriales</taxon>
        <taxon>Kribbellaceae</taxon>
        <taxon>Kribbella</taxon>
    </lineage>
</organism>
<dbReference type="AlphaFoldDB" id="A0A4R2GX00"/>
<comment type="caution">
    <text evidence="2">The sequence shown here is derived from an EMBL/GenBank/DDBJ whole genome shotgun (WGS) entry which is preliminary data.</text>
</comment>
<feature type="region of interest" description="Disordered" evidence="1">
    <location>
        <begin position="13"/>
        <end position="40"/>
    </location>
</feature>
<evidence type="ECO:0000313" key="2">
    <source>
        <dbReference type="EMBL" id="TCO15709.1"/>
    </source>
</evidence>
<dbReference type="Proteomes" id="UP000294508">
    <property type="component" value="Unassembled WGS sequence"/>
</dbReference>
<dbReference type="GO" id="GO:0006313">
    <property type="term" value="P:DNA transposition"/>
    <property type="evidence" value="ECO:0007669"/>
    <property type="project" value="InterPro"/>
</dbReference>
<evidence type="ECO:0000256" key="1">
    <source>
        <dbReference type="SAM" id="MobiDB-lite"/>
    </source>
</evidence>
<dbReference type="InterPro" id="IPR009057">
    <property type="entry name" value="Homeodomain-like_sf"/>
</dbReference>
<proteinExistence type="predicted"/>
<accession>A0A4R2GX00</accession>